<evidence type="ECO:0000259" key="4">
    <source>
        <dbReference type="PROSITE" id="PS51272"/>
    </source>
</evidence>
<feature type="domain" description="Fibronectin type-III" evidence="3">
    <location>
        <begin position="36"/>
        <end position="128"/>
    </location>
</feature>
<dbReference type="PRINTS" id="PR00014">
    <property type="entry name" value="FNTYPEIII"/>
</dbReference>
<dbReference type="InterPro" id="IPR050964">
    <property type="entry name" value="Striated_Muscle_Regulatory"/>
</dbReference>
<dbReference type="Gene3D" id="2.60.220.30">
    <property type="match status" value="1"/>
</dbReference>
<dbReference type="SMART" id="SM00060">
    <property type="entry name" value="FN3"/>
    <property type="match status" value="2"/>
</dbReference>
<dbReference type="RefSeq" id="WP_207910945.1">
    <property type="nucleotide sequence ID" value="NZ_SKFG01000006.1"/>
</dbReference>
<dbReference type="PANTHER" id="PTHR13817">
    <property type="entry name" value="TITIN"/>
    <property type="match status" value="1"/>
</dbReference>
<proteinExistence type="predicted"/>
<keyword evidence="6" id="KW-1185">Reference proteome</keyword>
<evidence type="ECO:0000256" key="2">
    <source>
        <dbReference type="SAM" id="MobiDB-lite"/>
    </source>
</evidence>
<feature type="non-terminal residue" evidence="5">
    <location>
        <position position="1"/>
    </location>
</feature>
<sequence>TGLTNGTAYTFAVVATNSVGNSAASVTSGSVTPISQPSAPTNVKATAGNGRATVSFDAPASDGGSAITGYTVTSSPGGFTGTSTTASPVTVTGLTNGTAYTFTVVAKNSAGNSAASAASGSVTPVAPISVPSAPMNVTASAGNGQATVNFDTPLSDGGSAITLYTVTSSPGGFKGTSTTASPVTVTGLTNGTEYTFTVVATNSVGSSPASSPSNPVSPRNSSSGSSSESSSSNHGSISSPIYSTNGKLTLPLGSTGEVSLDQAIFIRIPANATSKPLEINIEKVSNTQNLFAHNEISASPVFDVQKNIPENLSRPATLTMVFKQSQVNSNQTVAIFHYNEATKTWVKIENGKIEGNRISVEVDNFMKFAVLVVDRASGLPIGSPSIDESKEVNFSDIAGHWAVSDINKAVQSGIVNGYGDGTFKPNNIVTRAEFVVMLMKALKPQEEAAKVTFTDSAKIGTWSQKAIEQAVQAGIVRGYSDGSFRPDAEITRTEMAVMIAKALALKVETNTVTDFVDDADIPSWAKGQVAVLKNLGLISGKGSNKFAPNDKATRAEAVTILLKMINQKSKQG</sequence>
<protein>
    <recommendedName>
        <fullName evidence="7">Fibronectin type III domain-containing protein</fullName>
    </recommendedName>
</protein>
<evidence type="ECO:0000313" key="5">
    <source>
        <dbReference type="EMBL" id="TCZ78103.1"/>
    </source>
</evidence>
<feature type="domain" description="SLH" evidence="4">
    <location>
        <begin position="515"/>
        <end position="572"/>
    </location>
</feature>
<dbReference type="PANTHER" id="PTHR13817:SF73">
    <property type="entry name" value="FIBRONECTIN TYPE-III DOMAIN-CONTAINING PROTEIN"/>
    <property type="match status" value="1"/>
</dbReference>
<keyword evidence="1" id="KW-0677">Repeat</keyword>
<dbReference type="SUPFAM" id="SSF49265">
    <property type="entry name" value="Fibronectin type III"/>
    <property type="match status" value="2"/>
</dbReference>
<evidence type="ECO:0008006" key="7">
    <source>
        <dbReference type="Google" id="ProtNLM"/>
    </source>
</evidence>
<feature type="domain" description="Fibronectin type-III" evidence="3">
    <location>
        <begin position="1"/>
        <end position="35"/>
    </location>
</feature>
<evidence type="ECO:0000313" key="6">
    <source>
        <dbReference type="Proteomes" id="UP000295418"/>
    </source>
</evidence>
<dbReference type="InterPro" id="IPR013783">
    <property type="entry name" value="Ig-like_fold"/>
</dbReference>
<organism evidence="5 6">
    <name type="scientific">Paenibacillus albiflavus</name>
    <dbReference type="NCBI Taxonomy" id="2545760"/>
    <lineage>
        <taxon>Bacteria</taxon>
        <taxon>Bacillati</taxon>
        <taxon>Bacillota</taxon>
        <taxon>Bacilli</taxon>
        <taxon>Bacillales</taxon>
        <taxon>Paenibacillaceae</taxon>
        <taxon>Paenibacillus</taxon>
    </lineage>
</organism>
<dbReference type="CDD" id="cd00063">
    <property type="entry name" value="FN3"/>
    <property type="match status" value="2"/>
</dbReference>
<gene>
    <name evidence="5" type="ORF">E0485_08210</name>
</gene>
<feature type="region of interest" description="Disordered" evidence="2">
    <location>
        <begin position="23"/>
        <end position="46"/>
    </location>
</feature>
<evidence type="ECO:0000259" key="3">
    <source>
        <dbReference type="PROSITE" id="PS50853"/>
    </source>
</evidence>
<dbReference type="AlphaFoldDB" id="A0A4R4EFQ4"/>
<dbReference type="InterPro" id="IPR001119">
    <property type="entry name" value="SLH_dom"/>
</dbReference>
<dbReference type="PROSITE" id="PS50853">
    <property type="entry name" value="FN3"/>
    <property type="match status" value="3"/>
</dbReference>
<evidence type="ECO:0000256" key="1">
    <source>
        <dbReference type="ARBA" id="ARBA00022737"/>
    </source>
</evidence>
<dbReference type="PROSITE" id="PS51272">
    <property type="entry name" value="SLH"/>
    <property type="match status" value="3"/>
</dbReference>
<dbReference type="Proteomes" id="UP000295418">
    <property type="component" value="Unassembled WGS sequence"/>
</dbReference>
<dbReference type="Pfam" id="PF00041">
    <property type="entry name" value="fn3"/>
    <property type="match status" value="2"/>
</dbReference>
<feature type="domain" description="SLH" evidence="4">
    <location>
        <begin position="389"/>
        <end position="452"/>
    </location>
</feature>
<dbReference type="InterPro" id="IPR003961">
    <property type="entry name" value="FN3_dom"/>
</dbReference>
<reference evidence="5 6" key="1">
    <citation type="submission" date="2019-03" db="EMBL/GenBank/DDBJ databases">
        <authorList>
            <person name="Kim M.K.M."/>
        </authorList>
    </citation>
    <scope>NUCLEOTIDE SEQUENCE [LARGE SCALE GENOMIC DNA]</scope>
    <source>
        <strain evidence="5 6">18JY21-1</strain>
    </source>
</reference>
<dbReference type="Gene3D" id="2.60.40.10">
    <property type="entry name" value="Immunoglobulins"/>
    <property type="match status" value="3"/>
</dbReference>
<name>A0A4R4EFQ4_9BACL</name>
<feature type="domain" description="Fibronectin type-III" evidence="3">
    <location>
        <begin position="130"/>
        <end position="221"/>
    </location>
</feature>
<accession>A0A4R4EFQ4</accession>
<dbReference type="EMBL" id="SKFG01000006">
    <property type="protein sequence ID" value="TCZ78103.1"/>
    <property type="molecule type" value="Genomic_DNA"/>
</dbReference>
<feature type="compositionally biased region" description="Polar residues" evidence="2">
    <location>
        <begin position="23"/>
        <end position="44"/>
    </location>
</feature>
<dbReference type="InterPro" id="IPR036116">
    <property type="entry name" value="FN3_sf"/>
</dbReference>
<dbReference type="Pfam" id="PF00395">
    <property type="entry name" value="SLH"/>
    <property type="match status" value="3"/>
</dbReference>
<feature type="domain" description="SLH" evidence="4">
    <location>
        <begin position="453"/>
        <end position="513"/>
    </location>
</feature>
<feature type="region of interest" description="Disordered" evidence="2">
    <location>
        <begin position="203"/>
        <end position="240"/>
    </location>
</feature>
<comment type="caution">
    <text evidence="5">The sequence shown here is derived from an EMBL/GenBank/DDBJ whole genome shotgun (WGS) entry which is preliminary data.</text>
</comment>